<comment type="subcellular location">
    <subcellularLocation>
        <location evidence="1">Cell membrane</location>
    </subcellularLocation>
</comment>
<evidence type="ECO:0000256" key="1">
    <source>
        <dbReference type="ARBA" id="ARBA00004236"/>
    </source>
</evidence>
<keyword evidence="4" id="KW-0812">Transmembrane</keyword>
<feature type="transmembrane region" description="Helical" evidence="4">
    <location>
        <begin position="35"/>
        <end position="56"/>
    </location>
</feature>
<dbReference type="InterPro" id="IPR052378">
    <property type="entry name" value="NosR_regulator"/>
</dbReference>
<accession>A0A7V5NXZ6</accession>
<feature type="transmembrane region" description="Helical" evidence="4">
    <location>
        <begin position="430"/>
        <end position="448"/>
    </location>
</feature>
<dbReference type="EMBL" id="DROK01000001">
    <property type="protein sequence ID" value="HHI96230.1"/>
    <property type="molecule type" value="Genomic_DNA"/>
</dbReference>
<feature type="transmembrane region" description="Helical" evidence="4">
    <location>
        <begin position="394"/>
        <end position="418"/>
    </location>
</feature>
<keyword evidence="4" id="KW-1133">Transmembrane helix</keyword>
<feature type="transmembrane region" description="Helical" evidence="4">
    <location>
        <begin position="146"/>
        <end position="166"/>
    </location>
</feature>
<dbReference type="AlphaFoldDB" id="A0A7V5NXZ6"/>
<dbReference type="GO" id="GO:0005886">
    <property type="term" value="C:plasma membrane"/>
    <property type="evidence" value="ECO:0007669"/>
    <property type="project" value="UniProtKB-SubCell"/>
</dbReference>
<feature type="domain" description="4Fe-4S ferredoxin-type" evidence="5">
    <location>
        <begin position="151"/>
        <end position="179"/>
    </location>
</feature>
<evidence type="ECO:0000313" key="6">
    <source>
        <dbReference type="EMBL" id="HHI96230.1"/>
    </source>
</evidence>
<evidence type="ECO:0000256" key="3">
    <source>
        <dbReference type="ARBA" id="ARBA00023136"/>
    </source>
</evidence>
<keyword evidence="3 4" id="KW-0472">Membrane</keyword>
<protein>
    <submittedName>
        <fullName evidence="6">4Fe-4S binding protein</fullName>
    </submittedName>
</protein>
<organism evidence="6">
    <name type="scientific">Thermodesulfatator atlanticus</name>
    <dbReference type="NCBI Taxonomy" id="501497"/>
    <lineage>
        <taxon>Bacteria</taxon>
        <taxon>Pseudomonadati</taxon>
        <taxon>Thermodesulfobacteriota</taxon>
        <taxon>Thermodesulfobacteria</taxon>
        <taxon>Thermodesulfobacteriales</taxon>
        <taxon>Thermodesulfatatoraceae</taxon>
        <taxon>Thermodesulfatator</taxon>
    </lineage>
</organism>
<proteinExistence type="predicted"/>
<feature type="transmembrane region" description="Helical" evidence="4">
    <location>
        <begin position="305"/>
        <end position="324"/>
    </location>
</feature>
<feature type="transmembrane region" description="Helical" evidence="4">
    <location>
        <begin position="116"/>
        <end position="134"/>
    </location>
</feature>
<dbReference type="PANTHER" id="PTHR30224">
    <property type="entry name" value="ELECTRON TRANSPORT PROTEIN"/>
    <property type="match status" value="1"/>
</dbReference>
<feature type="domain" description="4Fe-4S ferredoxin-type" evidence="5">
    <location>
        <begin position="69"/>
        <end position="112"/>
    </location>
</feature>
<feature type="transmembrane region" description="Helical" evidence="4">
    <location>
        <begin position="266"/>
        <end position="285"/>
    </location>
</feature>
<reference evidence="6" key="1">
    <citation type="journal article" date="2020" name="mSystems">
        <title>Genome- and Community-Level Interaction Insights into Carbon Utilization and Element Cycling Functions of Hydrothermarchaeota in Hydrothermal Sediment.</title>
        <authorList>
            <person name="Zhou Z."/>
            <person name="Liu Y."/>
            <person name="Xu W."/>
            <person name="Pan J."/>
            <person name="Luo Z.H."/>
            <person name="Li M."/>
        </authorList>
    </citation>
    <scope>NUCLEOTIDE SEQUENCE [LARGE SCALE GENOMIC DNA]</scope>
    <source>
        <strain evidence="6">HyVt-533</strain>
    </source>
</reference>
<evidence type="ECO:0000256" key="4">
    <source>
        <dbReference type="SAM" id="Phobius"/>
    </source>
</evidence>
<dbReference type="PANTHER" id="PTHR30224:SF4">
    <property type="entry name" value="ELECTRON TRANSPORT PROTEIN YCCM-RELATED"/>
    <property type="match status" value="1"/>
</dbReference>
<sequence length="452" mass="51595">MREILRVIFVYREEARIDLFALFPWLKSFFAHRKYFALIRSFGDLAFTVLILAGLFGPQDPSRNAMLFIAWGVWWTSIVLSWFFVGRMWCGFCPFPGLGRLLQRLKLSRNKWPPRWLSKYCAYLSTALFALIVWAEAVFHMKHSPLATAILLLLILLGATALASLYRGQAWCRHFCPLGKIIGSAATLSLMEFRALLERCRGCQTFACKRGKDGKPGCPVYLGAYAARNNLICLVCGHCVPLCERDSPRLFLRHPLKELIINKGRYLTCTYIIPFLMASQFARFVQEKTSWYPGFKSSLFGSEALAFSFLLAFFFALFLLVIRLGAELFTIYEDELFGRFSPMVPVLVPLAFTGELVYRLEYLLHEMGQFFPVLGRQIGVPLLTGLTFEIPEKAIHLFLSLILLAGLAGACYTAYLLARREFEGLVPTKNLVLIIGLAWLITAFYLYFVRIY</sequence>
<evidence type="ECO:0000259" key="5">
    <source>
        <dbReference type="Pfam" id="PF12801"/>
    </source>
</evidence>
<keyword evidence="2" id="KW-1003">Cell membrane</keyword>
<name>A0A7V5NXZ6_9BACT</name>
<feature type="transmembrane region" description="Helical" evidence="4">
    <location>
        <begin position="68"/>
        <end position="95"/>
    </location>
</feature>
<gene>
    <name evidence="6" type="ORF">ENJ96_00060</name>
</gene>
<dbReference type="InterPro" id="IPR017896">
    <property type="entry name" value="4Fe4S_Fe-S-bd"/>
</dbReference>
<dbReference type="Proteomes" id="UP000886101">
    <property type="component" value="Unassembled WGS sequence"/>
</dbReference>
<comment type="caution">
    <text evidence="6">The sequence shown here is derived from an EMBL/GenBank/DDBJ whole genome shotgun (WGS) entry which is preliminary data.</text>
</comment>
<dbReference type="Pfam" id="PF12801">
    <property type="entry name" value="Fer4_5"/>
    <property type="match status" value="2"/>
</dbReference>
<evidence type="ECO:0000256" key="2">
    <source>
        <dbReference type="ARBA" id="ARBA00022475"/>
    </source>
</evidence>